<name>A0A1B9BDX0_9ACTO</name>
<sequence>MAKKSRRRNRADRPKQKRVQIPFVERAFADLDAELDLVAMREVLPLATLPATTTAEYGEQEVLISTLLPGMAAAYRRQDGKLLVAVQTLTASGDASLDIAHRIIAGADLAAGESFNDSELPEPDSPRLQDMIASFGTLELHNEVDFWFTAEEAKRPEIAEAMHNIEANMIPSARVEGIENAYWCRMNNEFLRWIRPEPRAQVLDGLARLRGRGEEKWEEGVRLAGTFRAQGLCVPVWQLVRGTEADELAGPLAEFAPKLEAAIASTEPLTAEEKRARAGITSRQVTLR</sequence>
<dbReference type="EMBL" id="UYIO01000001">
    <property type="protein sequence ID" value="VDG75419.1"/>
    <property type="molecule type" value="Genomic_DNA"/>
</dbReference>
<reference evidence="1 2" key="1">
    <citation type="submission" date="2018-11" db="EMBL/GenBank/DDBJ databases">
        <authorList>
            <consortium name="Pathogen Informatics"/>
        </authorList>
    </citation>
    <scope>NUCLEOTIDE SEQUENCE [LARGE SCALE GENOMIC DNA]</scope>
    <source>
        <strain evidence="1 2">NCTC10327</strain>
    </source>
</reference>
<evidence type="ECO:0000313" key="2">
    <source>
        <dbReference type="Proteomes" id="UP000269974"/>
    </source>
</evidence>
<evidence type="ECO:0000313" key="1">
    <source>
        <dbReference type="EMBL" id="VDG75419.1"/>
    </source>
</evidence>
<protein>
    <submittedName>
        <fullName evidence="1">Uncharacterized protein</fullName>
    </submittedName>
</protein>
<gene>
    <name evidence="1" type="ORF">NCTC10327_00137</name>
</gene>
<dbReference type="Proteomes" id="UP000269974">
    <property type="component" value="Unassembled WGS sequence"/>
</dbReference>
<dbReference type="OrthoDB" id="5512013at2"/>
<dbReference type="AlphaFoldDB" id="A0A1B9BDX0"/>
<accession>A0A1B9BDX0</accession>
<dbReference type="Pfam" id="PF19348">
    <property type="entry name" value="DUF5926"/>
    <property type="match status" value="1"/>
</dbReference>
<organism evidence="1 2">
    <name type="scientific">Actinobaculum suis</name>
    <dbReference type="NCBI Taxonomy" id="1657"/>
    <lineage>
        <taxon>Bacteria</taxon>
        <taxon>Bacillati</taxon>
        <taxon>Actinomycetota</taxon>
        <taxon>Actinomycetes</taxon>
        <taxon>Actinomycetales</taxon>
        <taxon>Actinomycetaceae</taxon>
        <taxon>Actinobaculum</taxon>
    </lineage>
</organism>
<proteinExistence type="predicted"/>
<dbReference type="RefSeq" id="WP_065414736.1">
    <property type="nucleotide sequence ID" value="NZ_MASX01000017.1"/>
</dbReference>
<dbReference type="InterPro" id="IPR045970">
    <property type="entry name" value="DUF5926"/>
</dbReference>
<comment type="caution">
    <text evidence="1">The sequence shown here is derived from an EMBL/GenBank/DDBJ whole genome shotgun (WGS) entry which is preliminary data.</text>
</comment>